<dbReference type="InterPro" id="IPR023772">
    <property type="entry name" value="DNA-bd_HTH_TetR-type_CS"/>
</dbReference>
<dbReference type="PANTHER" id="PTHR30055:SF234">
    <property type="entry name" value="HTH-TYPE TRANSCRIPTIONAL REGULATOR BETI"/>
    <property type="match status" value="1"/>
</dbReference>
<dbReference type="PRINTS" id="PR00455">
    <property type="entry name" value="HTHTETR"/>
</dbReference>
<evidence type="ECO:0000256" key="1">
    <source>
        <dbReference type="ARBA" id="ARBA00023015"/>
    </source>
</evidence>
<dbReference type="AlphaFoldDB" id="T1BTR6"/>
<dbReference type="PROSITE" id="PS01081">
    <property type="entry name" value="HTH_TETR_1"/>
    <property type="match status" value="1"/>
</dbReference>
<dbReference type="InterPro" id="IPR050109">
    <property type="entry name" value="HTH-type_TetR-like_transc_reg"/>
</dbReference>
<reference evidence="5" key="2">
    <citation type="journal article" date="2014" name="ISME J.">
        <title>Microbial stratification in low pH oxic and suboxic macroscopic growths along an acid mine drainage.</title>
        <authorList>
            <person name="Mendez-Garcia C."/>
            <person name="Mesa V."/>
            <person name="Sprenger R.R."/>
            <person name="Richter M."/>
            <person name="Diez M.S."/>
            <person name="Solano J."/>
            <person name="Bargiela R."/>
            <person name="Golyshina O.V."/>
            <person name="Manteca A."/>
            <person name="Ramos J.L."/>
            <person name="Gallego J.R."/>
            <person name="Llorente I."/>
            <person name="Martins Dos Santos V.A."/>
            <person name="Jensen O.N."/>
            <person name="Pelaez A.I."/>
            <person name="Sanchez J."/>
            <person name="Ferrer M."/>
        </authorList>
    </citation>
    <scope>NUCLEOTIDE SEQUENCE</scope>
</reference>
<dbReference type="PANTHER" id="PTHR30055">
    <property type="entry name" value="HTH-TYPE TRANSCRIPTIONAL REGULATOR RUTR"/>
    <property type="match status" value="1"/>
</dbReference>
<name>T1BTR6_9ZZZZ</name>
<gene>
    <name evidence="5" type="ORF">B1A_03398</name>
</gene>
<dbReference type="PROSITE" id="PS50977">
    <property type="entry name" value="HTH_TETR_2"/>
    <property type="match status" value="1"/>
</dbReference>
<dbReference type="InterPro" id="IPR001647">
    <property type="entry name" value="HTH_TetR"/>
</dbReference>
<reference evidence="5" key="1">
    <citation type="submission" date="2013-08" db="EMBL/GenBank/DDBJ databases">
        <authorList>
            <person name="Mendez C."/>
            <person name="Richter M."/>
            <person name="Ferrer M."/>
            <person name="Sanchez J."/>
        </authorList>
    </citation>
    <scope>NUCLEOTIDE SEQUENCE</scope>
</reference>
<evidence type="ECO:0000256" key="3">
    <source>
        <dbReference type="ARBA" id="ARBA00023163"/>
    </source>
</evidence>
<dbReference type="Gene3D" id="1.10.357.10">
    <property type="entry name" value="Tetracycline Repressor, domain 2"/>
    <property type="match status" value="1"/>
</dbReference>
<evidence type="ECO:0000256" key="2">
    <source>
        <dbReference type="ARBA" id="ARBA00023125"/>
    </source>
</evidence>
<dbReference type="Pfam" id="PF00440">
    <property type="entry name" value="TetR_N"/>
    <property type="match status" value="1"/>
</dbReference>
<dbReference type="EMBL" id="AUZX01002498">
    <property type="protein sequence ID" value="EQD76331.1"/>
    <property type="molecule type" value="Genomic_DNA"/>
</dbReference>
<proteinExistence type="predicted"/>
<organism evidence="5">
    <name type="scientific">mine drainage metagenome</name>
    <dbReference type="NCBI Taxonomy" id="410659"/>
    <lineage>
        <taxon>unclassified sequences</taxon>
        <taxon>metagenomes</taxon>
        <taxon>ecological metagenomes</taxon>
    </lineage>
</organism>
<comment type="caution">
    <text evidence="5">The sequence shown here is derived from an EMBL/GenBank/DDBJ whole genome shotgun (WGS) entry which is preliminary data.</text>
</comment>
<evidence type="ECO:0000259" key="4">
    <source>
        <dbReference type="PROSITE" id="PS50977"/>
    </source>
</evidence>
<accession>T1BTR6</accession>
<feature type="domain" description="HTH tetR-type" evidence="4">
    <location>
        <begin position="14"/>
        <end position="69"/>
    </location>
</feature>
<dbReference type="InterPro" id="IPR009057">
    <property type="entry name" value="Homeodomain-like_sf"/>
</dbReference>
<protein>
    <submittedName>
        <fullName evidence="5">Transcriptional regulator, TetR-like, DNA-binding, bacterial/archaeal domain protein</fullName>
    </submittedName>
</protein>
<dbReference type="GO" id="GO:0000976">
    <property type="term" value="F:transcription cis-regulatory region binding"/>
    <property type="evidence" value="ECO:0007669"/>
    <property type="project" value="TreeGrafter"/>
</dbReference>
<keyword evidence="3" id="KW-0804">Transcription</keyword>
<dbReference type="GO" id="GO:0003700">
    <property type="term" value="F:DNA-binding transcription factor activity"/>
    <property type="evidence" value="ECO:0007669"/>
    <property type="project" value="TreeGrafter"/>
</dbReference>
<evidence type="ECO:0000313" key="5">
    <source>
        <dbReference type="EMBL" id="EQD76331.1"/>
    </source>
</evidence>
<sequence>MVSTAPDPASKHADLVRQRILEGAARAFSRSGLPGTSVPQIAAECGVSVGLLYRYFASKTELYTSICTS</sequence>
<dbReference type="SUPFAM" id="SSF46689">
    <property type="entry name" value="Homeodomain-like"/>
    <property type="match status" value="1"/>
</dbReference>
<keyword evidence="2 5" id="KW-0238">DNA-binding</keyword>
<keyword evidence="1" id="KW-0805">Transcription regulation</keyword>